<dbReference type="OrthoDB" id="22425at10239"/>
<reference evidence="1 2" key="1">
    <citation type="journal article" date="2009" name="Virus Genes">
        <title>Morphology and genome of Euproctis pseudoconspersa nucleopolyhedrovirus.</title>
        <authorList>
            <person name="Tang X.D."/>
            <person name="Xiao Q."/>
            <person name="Ma X.C."/>
            <person name="Zhu Z.R."/>
            <person name="Zhang C.X."/>
        </authorList>
    </citation>
    <scope>NUCLEOTIDE SEQUENCE [LARGE SCALE GENOMIC DNA]</scope>
    <source>
        <strain evidence="1 2">Hangzhou</strain>
    </source>
</reference>
<dbReference type="RefSeq" id="YP_002854730.1">
    <property type="nucleotide sequence ID" value="NC_012639.1"/>
</dbReference>
<keyword evidence="2" id="KW-1185">Reference proteome</keyword>
<dbReference type="KEGG" id="vg:7804575"/>
<organism evidence="1 2">
    <name type="scientific">Euproctis pseudoconspersa nucleopolyhedrovirus</name>
    <dbReference type="NCBI Taxonomy" id="307467"/>
    <lineage>
        <taxon>Viruses</taxon>
        <taxon>Viruses incertae sedis</taxon>
        <taxon>Naldaviricetes</taxon>
        <taxon>Lefavirales</taxon>
        <taxon>Baculoviridae</taxon>
        <taxon>Alphabaculovirus</taxon>
        <taxon>Alphabaculovirus eupseudoconspersae</taxon>
    </lineage>
</organism>
<evidence type="ECO:0000313" key="2">
    <source>
        <dbReference type="Proteomes" id="UP000203846"/>
    </source>
</evidence>
<name>C3TX28_9ABAC</name>
<sequence length="109" mass="12400">MQIVAYIVVVTTVHQQNEALVDFILSRYFCPLFVVHGFLNSMAVCEDSIYPEGNVTHFRNYENYLQSSYNSLSAITIQECGSCESSSDMIDEVCAIVRRNGEFGVNYFF</sequence>
<proteinExistence type="predicted"/>
<dbReference type="EMBL" id="FJ227128">
    <property type="protein sequence ID" value="ACO53570.1"/>
    <property type="molecule type" value="Genomic_DNA"/>
</dbReference>
<accession>C3TX28</accession>
<dbReference type="GeneID" id="7804575"/>
<dbReference type="Proteomes" id="UP000203846">
    <property type="component" value="Segment"/>
</dbReference>
<protein>
    <submittedName>
        <fullName evidence="1">Uncharacterized protein</fullName>
    </submittedName>
</protein>
<evidence type="ECO:0000313" key="1">
    <source>
        <dbReference type="EMBL" id="ACO53570.1"/>
    </source>
</evidence>